<dbReference type="Proteomes" id="UP000271974">
    <property type="component" value="Unassembled WGS sequence"/>
</dbReference>
<evidence type="ECO:0000313" key="2">
    <source>
        <dbReference type="EMBL" id="RUS75845.1"/>
    </source>
</evidence>
<comment type="caution">
    <text evidence="2">The sequence shown here is derived from an EMBL/GenBank/DDBJ whole genome shotgun (WGS) entry which is preliminary data.</text>
</comment>
<name>A0A433T2R6_ELYCH</name>
<evidence type="ECO:0000256" key="1">
    <source>
        <dbReference type="SAM" id="MobiDB-lite"/>
    </source>
</evidence>
<feature type="region of interest" description="Disordered" evidence="1">
    <location>
        <begin position="1"/>
        <end position="23"/>
    </location>
</feature>
<feature type="compositionally biased region" description="Polar residues" evidence="1">
    <location>
        <begin position="473"/>
        <end position="482"/>
    </location>
</feature>
<keyword evidence="3" id="KW-1185">Reference proteome</keyword>
<feature type="non-terminal residue" evidence="2">
    <location>
        <position position="482"/>
    </location>
</feature>
<sequence length="482" mass="53318">MASDKDVKFNMKGQGMPRMSSPFRKSMFKSRDTSFVFAEGDTKGIQCLTSPRQRRLSAPSILNAPKFSREEDLTKQTIERYLKLDSTLSKKAIAEIIDMVQDMSLSNIMVVRKLRPYFVDNVILWQGLSVYIMRCIDPLSTRYSMNDPSQRISFGTDTYSFSSQSSSADSKNAAQADKKNDQSSNSSNVPGAVEDLNKNLSRLVEGSDSSSSESESESDTNSDTEKEKEKTGKEPVKSLRKTLKKRLKKESSLKIISSSFDAAIQKRGKQLLSKFADIGHKVMLGVAVIREIVKVVTEMRMSLSGDLDMDTEEEMFLGYIFGAINSPPSSGAITPVGVSSEKDASDDPEKLDAPGLALKMRMLFGKEKPEVEGAIRSVLISQGMVDENLVVTRSRRNSFQEGQSGEEGLRSAMISQGMVYENLVITRSKRSSYQESGEEESKSTAAALRKFKSGEEEGFTSPDTAGERDETLEGTSFFNPKL</sequence>
<proteinExistence type="predicted"/>
<reference evidence="2 3" key="1">
    <citation type="submission" date="2019-01" db="EMBL/GenBank/DDBJ databases">
        <title>A draft genome assembly of the solar-powered sea slug Elysia chlorotica.</title>
        <authorList>
            <person name="Cai H."/>
            <person name="Li Q."/>
            <person name="Fang X."/>
            <person name="Li J."/>
            <person name="Curtis N.E."/>
            <person name="Altenburger A."/>
            <person name="Shibata T."/>
            <person name="Feng M."/>
            <person name="Maeda T."/>
            <person name="Schwartz J.A."/>
            <person name="Shigenobu S."/>
            <person name="Lundholm N."/>
            <person name="Nishiyama T."/>
            <person name="Yang H."/>
            <person name="Hasebe M."/>
            <person name="Li S."/>
            <person name="Pierce S.K."/>
            <person name="Wang J."/>
        </authorList>
    </citation>
    <scope>NUCLEOTIDE SEQUENCE [LARGE SCALE GENOMIC DNA]</scope>
    <source>
        <strain evidence="2">EC2010</strain>
        <tissue evidence="2">Whole organism of an adult</tissue>
    </source>
</reference>
<dbReference type="EMBL" id="RQTK01000706">
    <property type="protein sequence ID" value="RUS75845.1"/>
    <property type="molecule type" value="Genomic_DNA"/>
</dbReference>
<evidence type="ECO:0000313" key="3">
    <source>
        <dbReference type="Proteomes" id="UP000271974"/>
    </source>
</evidence>
<feature type="compositionally biased region" description="Basic and acidic residues" evidence="1">
    <location>
        <begin position="223"/>
        <end position="237"/>
    </location>
</feature>
<dbReference type="AlphaFoldDB" id="A0A433T2R6"/>
<gene>
    <name evidence="2" type="ORF">EGW08_016391</name>
</gene>
<feature type="compositionally biased region" description="Low complexity" evidence="1">
    <location>
        <begin position="165"/>
        <end position="175"/>
    </location>
</feature>
<feature type="region of interest" description="Disordered" evidence="1">
    <location>
        <begin position="430"/>
        <end position="482"/>
    </location>
</feature>
<accession>A0A433T2R6</accession>
<protein>
    <submittedName>
        <fullName evidence="2">Uncharacterized protein</fullName>
    </submittedName>
</protein>
<dbReference type="OrthoDB" id="6162574at2759"/>
<organism evidence="2 3">
    <name type="scientific">Elysia chlorotica</name>
    <name type="common">Eastern emerald elysia</name>
    <name type="synonym">Sea slug</name>
    <dbReference type="NCBI Taxonomy" id="188477"/>
    <lineage>
        <taxon>Eukaryota</taxon>
        <taxon>Metazoa</taxon>
        <taxon>Spiralia</taxon>
        <taxon>Lophotrochozoa</taxon>
        <taxon>Mollusca</taxon>
        <taxon>Gastropoda</taxon>
        <taxon>Heterobranchia</taxon>
        <taxon>Euthyneura</taxon>
        <taxon>Panpulmonata</taxon>
        <taxon>Sacoglossa</taxon>
        <taxon>Placobranchoidea</taxon>
        <taxon>Plakobranchidae</taxon>
        <taxon>Elysia</taxon>
    </lineage>
</organism>
<feature type="region of interest" description="Disordered" evidence="1">
    <location>
        <begin position="165"/>
        <end position="240"/>
    </location>
</feature>